<dbReference type="InterPro" id="IPR001258">
    <property type="entry name" value="NHL_repeat"/>
</dbReference>
<evidence type="ECO:0000256" key="1">
    <source>
        <dbReference type="ARBA" id="ARBA00022737"/>
    </source>
</evidence>
<dbReference type="SUPFAM" id="SSF63829">
    <property type="entry name" value="Calcium-dependent phosphotriesterase"/>
    <property type="match status" value="1"/>
</dbReference>
<dbReference type="CDD" id="cd14956">
    <property type="entry name" value="NHL_like_3"/>
    <property type="match status" value="1"/>
</dbReference>
<evidence type="ECO:0000256" key="3">
    <source>
        <dbReference type="SAM" id="SignalP"/>
    </source>
</evidence>
<keyword evidence="4" id="KW-0418">Kinase</keyword>
<dbReference type="Pfam" id="PF01436">
    <property type="entry name" value="NHL"/>
    <property type="match status" value="3"/>
</dbReference>
<sequence length="310" mass="34436" precursor="true">MLTRRCFLASSCGALLAGAAGCGDDPGGLARLDVVWGRRGLADGRFQKPRAMAIDQADRLYIVDFTARIQVFDADGKFLHLWRTPEWRHGRPTGLTVAGDDRLLVADTHYYRVLPYTLAGRLLEDQVLGGVNGNAPGEFGFVTDAVYDSKGCLYVSEYGQFDRIQKFAPDGSFLLQWGTHGSAPGQFVRPQNLLFDAQDRLWVCDACNHRIQAFSTEGELLLFWGNEGSSPGQLYYPYDIAMDTRGDLLVVEYGNHRVQKFNQQGQSMGTWGRLGAAPGELRDPWSLVLDSRGRLNVLDTGNNRVQRVLL</sequence>
<accession>A0A518DGK0</accession>
<feature type="chain" id="PRO_5021826251" evidence="3">
    <location>
        <begin position="20"/>
        <end position="310"/>
    </location>
</feature>
<dbReference type="PROSITE" id="PS51318">
    <property type="entry name" value="TAT"/>
    <property type="match status" value="1"/>
</dbReference>
<keyword evidence="4" id="KW-0808">Transferase</keyword>
<feature type="signal peptide" evidence="3">
    <location>
        <begin position="1"/>
        <end position="19"/>
    </location>
</feature>
<dbReference type="GO" id="GO:0004674">
    <property type="term" value="F:protein serine/threonine kinase activity"/>
    <property type="evidence" value="ECO:0007669"/>
    <property type="project" value="UniProtKB-EC"/>
</dbReference>
<protein>
    <submittedName>
        <fullName evidence="4">Serine/threonine-protein kinase PknD</fullName>
        <ecNumber evidence="4">2.7.11.1</ecNumber>
    </submittedName>
</protein>
<gene>
    <name evidence="4" type="primary">pknD_3</name>
    <name evidence="4" type="ORF">Pla175_40120</name>
</gene>
<dbReference type="RefSeq" id="WP_145289435.1">
    <property type="nucleotide sequence ID" value="NZ_CP036291.1"/>
</dbReference>
<keyword evidence="1" id="KW-0677">Repeat</keyword>
<feature type="repeat" description="NHL" evidence="2">
    <location>
        <begin position="225"/>
        <end position="264"/>
    </location>
</feature>
<evidence type="ECO:0000256" key="2">
    <source>
        <dbReference type="PROSITE-ProRule" id="PRU00504"/>
    </source>
</evidence>
<dbReference type="KEGG" id="pnd:Pla175_40120"/>
<dbReference type="PANTHER" id="PTHR24104">
    <property type="entry name" value="E3 UBIQUITIN-PROTEIN LIGASE NHLRC1-RELATED"/>
    <property type="match status" value="1"/>
</dbReference>
<dbReference type="PROSITE" id="PS51125">
    <property type="entry name" value="NHL"/>
    <property type="match status" value="2"/>
</dbReference>
<keyword evidence="5" id="KW-1185">Reference proteome</keyword>
<dbReference type="PROSITE" id="PS51257">
    <property type="entry name" value="PROKAR_LIPOPROTEIN"/>
    <property type="match status" value="1"/>
</dbReference>
<name>A0A518DGK0_9BACT</name>
<dbReference type="EC" id="2.7.11.1" evidence="4"/>
<dbReference type="Proteomes" id="UP000317429">
    <property type="component" value="Chromosome"/>
</dbReference>
<dbReference type="PANTHER" id="PTHR24104:SF25">
    <property type="entry name" value="PROTEIN LIN-41"/>
    <property type="match status" value="1"/>
</dbReference>
<evidence type="ECO:0000313" key="5">
    <source>
        <dbReference type="Proteomes" id="UP000317429"/>
    </source>
</evidence>
<dbReference type="EMBL" id="CP036291">
    <property type="protein sequence ID" value="QDU90603.1"/>
    <property type="molecule type" value="Genomic_DNA"/>
</dbReference>
<dbReference type="OrthoDB" id="9799230at2"/>
<dbReference type="InterPro" id="IPR011042">
    <property type="entry name" value="6-blade_b-propeller_TolB-like"/>
</dbReference>
<dbReference type="AlphaFoldDB" id="A0A518DGK0"/>
<dbReference type="Gene3D" id="2.120.10.30">
    <property type="entry name" value="TolB, C-terminal domain"/>
    <property type="match status" value="3"/>
</dbReference>
<organism evidence="4 5">
    <name type="scientific">Pirellulimonas nuda</name>
    <dbReference type="NCBI Taxonomy" id="2528009"/>
    <lineage>
        <taxon>Bacteria</taxon>
        <taxon>Pseudomonadati</taxon>
        <taxon>Planctomycetota</taxon>
        <taxon>Planctomycetia</taxon>
        <taxon>Pirellulales</taxon>
        <taxon>Lacipirellulaceae</taxon>
        <taxon>Pirellulimonas</taxon>
    </lineage>
</organism>
<proteinExistence type="predicted"/>
<dbReference type="GO" id="GO:0008270">
    <property type="term" value="F:zinc ion binding"/>
    <property type="evidence" value="ECO:0007669"/>
    <property type="project" value="UniProtKB-KW"/>
</dbReference>
<keyword evidence="3" id="KW-0732">Signal</keyword>
<dbReference type="InterPro" id="IPR050952">
    <property type="entry name" value="TRIM-NHL_E3_ligases"/>
</dbReference>
<evidence type="ECO:0000313" key="4">
    <source>
        <dbReference type="EMBL" id="QDU90603.1"/>
    </source>
</evidence>
<dbReference type="InterPro" id="IPR006311">
    <property type="entry name" value="TAT_signal"/>
</dbReference>
<feature type="repeat" description="NHL" evidence="2">
    <location>
        <begin position="178"/>
        <end position="217"/>
    </location>
</feature>
<reference evidence="4 5" key="1">
    <citation type="submission" date="2019-02" db="EMBL/GenBank/DDBJ databases">
        <title>Deep-cultivation of Planctomycetes and their phenomic and genomic characterization uncovers novel biology.</title>
        <authorList>
            <person name="Wiegand S."/>
            <person name="Jogler M."/>
            <person name="Boedeker C."/>
            <person name="Pinto D."/>
            <person name="Vollmers J."/>
            <person name="Rivas-Marin E."/>
            <person name="Kohn T."/>
            <person name="Peeters S.H."/>
            <person name="Heuer A."/>
            <person name="Rast P."/>
            <person name="Oberbeckmann S."/>
            <person name="Bunk B."/>
            <person name="Jeske O."/>
            <person name="Meyerdierks A."/>
            <person name="Storesund J.E."/>
            <person name="Kallscheuer N."/>
            <person name="Luecker S."/>
            <person name="Lage O.M."/>
            <person name="Pohl T."/>
            <person name="Merkel B.J."/>
            <person name="Hornburger P."/>
            <person name="Mueller R.-W."/>
            <person name="Bruemmer F."/>
            <person name="Labrenz M."/>
            <person name="Spormann A.M."/>
            <person name="Op den Camp H."/>
            <person name="Overmann J."/>
            <person name="Amann R."/>
            <person name="Jetten M.S.M."/>
            <person name="Mascher T."/>
            <person name="Medema M.H."/>
            <person name="Devos D.P."/>
            <person name="Kaster A.-K."/>
            <person name="Ovreas L."/>
            <person name="Rohde M."/>
            <person name="Galperin M.Y."/>
            <person name="Jogler C."/>
        </authorList>
    </citation>
    <scope>NUCLEOTIDE SEQUENCE [LARGE SCALE GENOMIC DNA]</scope>
    <source>
        <strain evidence="4 5">Pla175</strain>
    </source>
</reference>